<keyword evidence="2" id="KW-1185">Reference proteome</keyword>
<reference evidence="1 2" key="1">
    <citation type="submission" date="2024-09" db="EMBL/GenBank/DDBJ databases">
        <authorList>
            <person name="Sun Q."/>
            <person name="Mori K."/>
        </authorList>
    </citation>
    <scope>NUCLEOTIDE SEQUENCE [LARGE SCALE GENOMIC DNA]</scope>
    <source>
        <strain evidence="1 2">JCM 13503</strain>
    </source>
</reference>
<name>A0ABV6AUP4_9DEIO</name>
<accession>A0ABV6AUP4</accession>
<dbReference type="RefSeq" id="WP_380005950.1">
    <property type="nucleotide sequence ID" value="NZ_JBHLYR010000013.1"/>
</dbReference>
<protein>
    <recommendedName>
        <fullName evidence="3">Major capsid protein</fullName>
    </recommendedName>
</protein>
<dbReference type="EMBL" id="JBHLYR010000013">
    <property type="protein sequence ID" value="MFB9991230.1"/>
    <property type="molecule type" value="Genomic_DNA"/>
</dbReference>
<gene>
    <name evidence="1" type="ORF">ACFFLM_04435</name>
</gene>
<proteinExistence type="predicted"/>
<evidence type="ECO:0000313" key="2">
    <source>
        <dbReference type="Proteomes" id="UP001589733"/>
    </source>
</evidence>
<comment type="caution">
    <text evidence="1">The sequence shown here is derived from an EMBL/GenBank/DDBJ whole genome shotgun (WGS) entry which is preliminary data.</text>
</comment>
<dbReference type="Proteomes" id="UP001589733">
    <property type="component" value="Unassembled WGS sequence"/>
</dbReference>
<evidence type="ECO:0008006" key="3">
    <source>
        <dbReference type="Google" id="ProtNLM"/>
    </source>
</evidence>
<evidence type="ECO:0000313" key="1">
    <source>
        <dbReference type="EMBL" id="MFB9991230.1"/>
    </source>
</evidence>
<sequence>MPPFNVALANLTRDLRQYVRTRPIALQNMYLAQLLPPRRSTESEIKRGRFRIQTTPAPITAVDSPYAKVANIQMITFEGSTFKITAEAKLSEANQDQMHAQAQSAIVRAYQEGGSPDLVSVYQNFIGEVMEDGVMLSLDYGEEQARAITLAYGKMQVIDSNTGNAVDLVWDIPAEHKTNHTIASGEAYHLAGSKFWDDVALARDRLNVEPVGITDPTTWAAILNNPAHGIIADEPVQLGPQVWAYRIAQGAKTYKSDGSFEYNLSQRGLDYRRSGRIIVYGVKPDDATSPYLWPKGRVTYLRQTNRQTTLIDGQIVQGALGVTHIGPNTESGQQPERFGKIYIPEGAEWEVIAKGSQDMMTDIEEPRNLVLCRTEMPA</sequence>
<organism evidence="1 2">
    <name type="scientific">Deinococcus oregonensis</name>
    <dbReference type="NCBI Taxonomy" id="1805970"/>
    <lineage>
        <taxon>Bacteria</taxon>
        <taxon>Thermotogati</taxon>
        <taxon>Deinococcota</taxon>
        <taxon>Deinococci</taxon>
        <taxon>Deinococcales</taxon>
        <taxon>Deinococcaceae</taxon>
        <taxon>Deinococcus</taxon>
    </lineage>
</organism>